<organism evidence="2 3">
    <name type="scientific">Myxococcus xanthus</name>
    <dbReference type="NCBI Taxonomy" id="34"/>
    <lineage>
        <taxon>Bacteria</taxon>
        <taxon>Pseudomonadati</taxon>
        <taxon>Myxococcota</taxon>
        <taxon>Myxococcia</taxon>
        <taxon>Myxococcales</taxon>
        <taxon>Cystobacterineae</taxon>
        <taxon>Myxococcaceae</taxon>
        <taxon>Myxococcus</taxon>
    </lineage>
</organism>
<dbReference type="InterPro" id="IPR042095">
    <property type="entry name" value="SUMF_sf"/>
</dbReference>
<dbReference type="GO" id="GO:0120147">
    <property type="term" value="F:formylglycine-generating oxidase activity"/>
    <property type="evidence" value="ECO:0007669"/>
    <property type="project" value="TreeGrafter"/>
</dbReference>
<dbReference type="PANTHER" id="PTHR23150">
    <property type="entry name" value="SULFATASE MODIFYING FACTOR 1, 2"/>
    <property type="match status" value="1"/>
</dbReference>
<evidence type="ECO:0000313" key="2">
    <source>
        <dbReference type="EMBL" id="NOJ81441.1"/>
    </source>
</evidence>
<dbReference type="SUPFAM" id="SSF56024">
    <property type="entry name" value="Phospholipase D/nuclease"/>
    <property type="match status" value="1"/>
</dbReference>
<dbReference type="Gene3D" id="3.90.1580.10">
    <property type="entry name" value="paralog of FGE (formylglycine-generating enzyme)"/>
    <property type="match status" value="1"/>
</dbReference>
<reference evidence="2 3" key="1">
    <citation type="submission" date="2020-05" db="EMBL/GenBank/DDBJ databases">
        <authorList>
            <person name="Whitworth D."/>
        </authorList>
    </citation>
    <scope>NUCLEOTIDE SEQUENCE [LARGE SCALE GENOMIC DNA]</scope>
    <source>
        <strain evidence="2 3">AM005</strain>
    </source>
</reference>
<comment type="caution">
    <text evidence="2">The sequence shown here is derived from an EMBL/GenBank/DDBJ whole genome shotgun (WGS) entry which is preliminary data.</text>
</comment>
<dbReference type="PANTHER" id="PTHR23150:SF19">
    <property type="entry name" value="FORMYLGLYCINE-GENERATING ENZYME"/>
    <property type="match status" value="1"/>
</dbReference>
<dbReference type="RefSeq" id="WP_171443461.1">
    <property type="nucleotide sequence ID" value="NZ_JABFNS010000073.1"/>
</dbReference>
<proteinExistence type="predicted"/>
<feature type="domain" description="Sulfatase-modifying factor enzyme-like" evidence="1">
    <location>
        <begin position="880"/>
        <end position="1104"/>
    </location>
</feature>
<evidence type="ECO:0000259" key="1">
    <source>
        <dbReference type="Pfam" id="PF03781"/>
    </source>
</evidence>
<dbReference type="AlphaFoldDB" id="A0A7Y4ILS3"/>
<protein>
    <submittedName>
        <fullName evidence="2">SUMF1/EgtB/PvdO family nonheme iron enzyme</fullName>
    </submittedName>
</protein>
<accession>A0A7Y4ILS3</accession>
<dbReference type="InterPro" id="IPR005532">
    <property type="entry name" value="SUMF_dom"/>
</dbReference>
<name>A0A7Y4ILS3_MYXXA</name>
<evidence type="ECO:0000313" key="3">
    <source>
        <dbReference type="Proteomes" id="UP000533080"/>
    </source>
</evidence>
<dbReference type="Gene3D" id="3.30.870.10">
    <property type="entry name" value="Endonuclease Chain A"/>
    <property type="match status" value="1"/>
</dbReference>
<dbReference type="InterPro" id="IPR016187">
    <property type="entry name" value="CTDL_fold"/>
</dbReference>
<dbReference type="Proteomes" id="UP000533080">
    <property type="component" value="Unassembled WGS sequence"/>
</dbReference>
<sequence length="1112" mass="123730">MGNRSSGSAPRGVRRTFVLLPGYFVSASICIPRAHPHALWLLAWLEQLIQGASFVQLERSPPWPVPPDALLARQLTRELIDLRWAVPDWGTGGLRIDPVLLGRYHAEGKEGLARELFEAQVMPGEWWMDGVGGVLLPRATAMQFDWDYKKTADFQLEPQASPQELLDSGEHDLVDLVRKLGAIELNQSARGRAFFGNPLRIGGRKGILFPLYGEAERILPDELAELEPALLQRAPQLFGQRSAPRPRLVHVPHSPLERFVSELERLPLDTVALGPLPLVADRVEHLSELLRGTADEEWIRWFAEGQRVSPVAGPTDRHFDALAELCRGLARGSAPESRHVPWVLLTSAFLNADNLREGEGLVAALAEAPPSTRILLVYGHASEALPAEQQQEIEAYLQRLRSLNAALAERCILVAAKRRSHEKVILTSHGDWLIGSWNPASSRPGSVVFECSLAGRDRTFALTLLSRLEDNLEGEAAIQAAASLREALGAAGMAESSPRETAQRQLERLKRAAGLLSRALPSEGTPSPRVWASALRAVRAALHPFLVRTRIELADAHQTRDAFVAQAQSARQDLLLASDRLTDSALDGAILRDLRGTQGRRQRLVRLVWGREWAGQRPTDKQTREQLQRARLAVVEAQNILGPQLLTRREPMENHAKLLLVDGCRGLITSENLLSYGGEKGRYESRELGVAFWCPPVVRDLLGRFLWQWPDVLLPEESGRGARQPYAWISGGMQAWYALDSVRAELDFVPDASKYIGALLRDELSKEGGADAGAQAREQGFQRLEHFVGQDPLPWLREEGERLGLLLPSSEDLWQPYTAPTDEELLEQLLVQAEKALAEQPAPKPRETASTSRPTAVGPALVASRGTAAATHQLVEQALSGMVRVKAGAFLMGDDRVPSERPRHRVVLTRDFLLGRTPVTQGLWEAVMGSLPHLRSNERHPEFPIVYVDFHDIQRFLGRLNALPGSGGFDLPTEAQWEYACRAGSTGDYCFGNDPQLLNNYAWSKLNSKAQLHRVGQLKANAWGLHDMHGLVYESVRDDLRSFQRGEAVDPVGRLDTDYIGARGGAWGRYPFRDGNRAEEHFRCSCRQFHSKREKANRVSFRLMRVLPSQEK</sequence>
<dbReference type="Pfam" id="PF03781">
    <property type="entry name" value="FGE-sulfatase"/>
    <property type="match status" value="1"/>
</dbReference>
<dbReference type="SUPFAM" id="SSF56436">
    <property type="entry name" value="C-type lectin-like"/>
    <property type="match status" value="1"/>
</dbReference>
<gene>
    <name evidence="2" type="ORF">HNV28_24430</name>
</gene>
<dbReference type="EMBL" id="JABFNT010000086">
    <property type="protein sequence ID" value="NOJ81441.1"/>
    <property type="molecule type" value="Genomic_DNA"/>
</dbReference>
<dbReference type="InterPro" id="IPR051043">
    <property type="entry name" value="Sulfatase_Mod_Factor_Kinase"/>
</dbReference>